<dbReference type="SUPFAM" id="SSF52317">
    <property type="entry name" value="Class I glutamine amidotransferase-like"/>
    <property type="match status" value="1"/>
</dbReference>
<proteinExistence type="predicted"/>
<evidence type="ECO:0000313" key="2">
    <source>
        <dbReference type="EMBL" id="SFT05537.1"/>
    </source>
</evidence>
<dbReference type="InterPro" id="IPR029062">
    <property type="entry name" value="Class_I_gatase-like"/>
</dbReference>
<dbReference type="AlphaFoldDB" id="A0A1I6UW30"/>
<feature type="region of interest" description="Disordered" evidence="1">
    <location>
        <begin position="346"/>
        <end position="397"/>
    </location>
</feature>
<reference evidence="3" key="1">
    <citation type="submission" date="2016-10" db="EMBL/GenBank/DDBJ databases">
        <authorList>
            <person name="Varghese N."/>
            <person name="Submissions S."/>
        </authorList>
    </citation>
    <scope>NUCLEOTIDE SEQUENCE [LARGE SCALE GENOMIC DNA]</scope>
    <source>
        <strain evidence="3">DSM 45789</strain>
    </source>
</reference>
<gene>
    <name evidence="2" type="ORF">SAMN05444972_1233</name>
</gene>
<accession>A0A1I6UW30</accession>
<dbReference type="RefSeq" id="WP_091839984.1">
    <property type="nucleotide sequence ID" value="NZ_FPAA01000023.1"/>
</dbReference>
<feature type="region of interest" description="Disordered" evidence="1">
    <location>
        <begin position="287"/>
        <end position="313"/>
    </location>
</feature>
<protein>
    <submittedName>
        <fullName evidence="2">ABC-type uncharacterized transport system</fullName>
    </submittedName>
</protein>
<dbReference type="PANTHER" id="PTHR12969">
    <property type="entry name" value="NGD5/OSM-6/IFT52"/>
    <property type="match status" value="1"/>
</dbReference>
<dbReference type="Proteomes" id="UP000198660">
    <property type="component" value="Unassembled WGS sequence"/>
</dbReference>
<evidence type="ECO:0000313" key="3">
    <source>
        <dbReference type="Proteomes" id="UP000198660"/>
    </source>
</evidence>
<feature type="compositionally biased region" description="Basic and acidic residues" evidence="1">
    <location>
        <begin position="295"/>
        <end position="313"/>
    </location>
</feature>
<dbReference type="EMBL" id="FPAA01000023">
    <property type="protein sequence ID" value="SFT05537.1"/>
    <property type="molecule type" value="Genomic_DNA"/>
</dbReference>
<organism evidence="2 3">
    <name type="scientific">Marininema halotolerans</name>
    <dbReference type="NCBI Taxonomy" id="1155944"/>
    <lineage>
        <taxon>Bacteria</taxon>
        <taxon>Bacillati</taxon>
        <taxon>Bacillota</taxon>
        <taxon>Bacilli</taxon>
        <taxon>Bacillales</taxon>
        <taxon>Thermoactinomycetaceae</taxon>
        <taxon>Marininema</taxon>
    </lineage>
</organism>
<name>A0A1I6UW30_9BACL</name>
<dbReference type="InterPro" id="IPR039975">
    <property type="entry name" value="IFT52"/>
</dbReference>
<keyword evidence="3" id="KW-1185">Reference proteome</keyword>
<evidence type="ECO:0000256" key="1">
    <source>
        <dbReference type="SAM" id="MobiDB-lite"/>
    </source>
</evidence>
<dbReference type="PANTHER" id="PTHR12969:SF7">
    <property type="entry name" value="INTRAFLAGELLAR TRANSPORT PROTEIN 52 HOMOLOG"/>
    <property type="match status" value="1"/>
</dbReference>
<dbReference type="Gene3D" id="3.40.50.880">
    <property type="match status" value="1"/>
</dbReference>
<sequence length="397" mass="44100">MQRVKGVPLLVVMVVFLVGIFTASGHDSITNWFRSTMNMDDSSSKQKKVLFDNTHGETAGAADWVIDGGFSDFADALKEKGYRVSQLEKSTPITESDLDEYDVFVMGEPNLPLKDTERDALLHFVDQGGGVFFVADHYNADRNKNRWDALEIFNGYRRGAYTDPGKGMSEEERQSEAMKGVSSSDWLATHFGIRFRTNAIGDVTANHIVPPDQALGITEGVKEVAMHAGATLAVTDPNKAKGIVYLPHTNRRWGHAVDQGVYHGGGVKEGPFVAIAKREKGKAAFIGDSSPVEDATPKYRREDNGEPKKTYDGFKEKDDGTLLVQLIEWLSKQEAYHSLDEVDGLELDKPSPFHPFEDPQQSVEPQKEPWAKPDPGYEWWNPATFQNGSYRPSEAKG</sequence>
<feature type="compositionally biased region" description="Basic and acidic residues" evidence="1">
    <location>
        <begin position="346"/>
        <end position="357"/>
    </location>
</feature>